<accession>A0A171A1H5</accession>
<dbReference type="EMBL" id="BDCR01000003">
    <property type="protein sequence ID" value="GAT63212.1"/>
    <property type="molecule type" value="Genomic_DNA"/>
</dbReference>
<proteinExistence type="predicted"/>
<comment type="caution">
    <text evidence="1">The sequence shown here is derived from an EMBL/GenBank/DDBJ whole genome shotgun (WGS) entry which is preliminary data.</text>
</comment>
<reference evidence="2" key="1">
    <citation type="submission" date="2016-04" db="EMBL/GenBank/DDBJ databases">
        <title>Draft genome sequence of Paludibacter jiangxiensis strain NM7.</title>
        <authorList>
            <person name="Qiu Y."/>
            <person name="Matsuura N."/>
            <person name="Ohashi A."/>
            <person name="Tourlousse M.D."/>
            <person name="Sekiguchi Y."/>
        </authorList>
    </citation>
    <scope>NUCLEOTIDE SEQUENCE [LARGE SCALE GENOMIC DNA]</scope>
    <source>
        <strain evidence="2">NM7</strain>
    </source>
</reference>
<dbReference type="Gene3D" id="3.40.50.300">
    <property type="entry name" value="P-loop containing nucleotide triphosphate hydrolases"/>
    <property type="match status" value="1"/>
</dbReference>
<evidence type="ECO:0000313" key="2">
    <source>
        <dbReference type="Proteomes" id="UP000076586"/>
    </source>
</evidence>
<sequence>MVFSFPLDFVQIAIEKERTEIDLDSLYTNQSIRINETDFWLKIDKVATYRVQNGCEITVSPFSGVDTASIQLFLNGSVFGALLHQKGIIPFHGCSFELNQKGTIICGYSGAGKSSVTAAFCQQGARFINDDITPVTIDEFGIWIMPIRTRIKLWEDALAKLSIGTENLEKIRPSMQKFYVPVENNCQEKQKLNTLVVLGIHDKDRYEVMRPVGMEKFNLLRSHIYRKIYLKGMPKAERNLFSQLLKLSQSVEVLQVLRPQTSSIYATMEFIREQL</sequence>
<dbReference type="InterPro" id="IPR027417">
    <property type="entry name" value="P-loop_NTPase"/>
</dbReference>
<dbReference type="AlphaFoldDB" id="A0A171A1H5"/>
<evidence type="ECO:0000313" key="1">
    <source>
        <dbReference type="EMBL" id="GAT63212.1"/>
    </source>
</evidence>
<name>A0A171A1H5_9BACT</name>
<dbReference type="SUPFAM" id="SSF53795">
    <property type="entry name" value="PEP carboxykinase-like"/>
    <property type="match status" value="1"/>
</dbReference>
<reference evidence="2" key="2">
    <citation type="journal article" date="2017" name="Genome Announc.">
        <title>Draft genome sequence of Paludibacter jiangxiensis NM7(T), a propionate-producing fermentative bacterium.</title>
        <authorList>
            <person name="Qiu Y.-L."/>
            <person name="Tourlousse D.M."/>
            <person name="Matsuura N."/>
            <person name="Ohashi A."/>
            <person name="Sekiguchi Y."/>
        </authorList>
    </citation>
    <scope>NUCLEOTIDE SEQUENCE [LARGE SCALE GENOMIC DNA]</scope>
    <source>
        <strain evidence="2">NM7</strain>
    </source>
</reference>
<dbReference type="OrthoDB" id="5430844at2"/>
<organism evidence="1 2">
    <name type="scientific">Paludibacter jiangxiensis</name>
    <dbReference type="NCBI Taxonomy" id="681398"/>
    <lineage>
        <taxon>Bacteria</taxon>
        <taxon>Pseudomonadati</taxon>
        <taxon>Bacteroidota</taxon>
        <taxon>Bacteroidia</taxon>
        <taxon>Bacteroidales</taxon>
        <taxon>Paludibacteraceae</taxon>
        <taxon>Paludibacter</taxon>
    </lineage>
</organism>
<keyword evidence="2" id="KW-1185">Reference proteome</keyword>
<dbReference type="STRING" id="681398.PJIAN_3527"/>
<evidence type="ECO:0008006" key="3">
    <source>
        <dbReference type="Google" id="ProtNLM"/>
    </source>
</evidence>
<protein>
    <recommendedName>
        <fullName evidence="3">HPr Serine kinase C-terminal domain-containing protein</fullName>
    </recommendedName>
</protein>
<gene>
    <name evidence="1" type="ORF">PJIAN_3527</name>
</gene>
<dbReference type="RefSeq" id="WP_068704176.1">
    <property type="nucleotide sequence ID" value="NZ_BDCR01000003.1"/>
</dbReference>
<dbReference type="Proteomes" id="UP000076586">
    <property type="component" value="Unassembled WGS sequence"/>
</dbReference>